<evidence type="ECO:0000256" key="2">
    <source>
        <dbReference type="ARBA" id="ARBA00022448"/>
    </source>
</evidence>
<feature type="domain" description="Tripartite ATP-independent periplasmic transporters DctQ component" evidence="11">
    <location>
        <begin position="223"/>
        <end position="335"/>
    </location>
</feature>
<evidence type="ECO:0000259" key="11">
    <source>
        <dbReference type="Pfam" id="PF04290"/>
    </source>
</evidence>
<keyword evidence="4" id="KW-0997">Cell inner membrane</keyword>
<sequence length="363" mass="38335">MDIMLKALLKFEDGLMRVERGLLVLFVIGMLLLAAYNVFYRNLLVPWQNKLMVSGPPVVMLDTPEDTPAEQGGAEELIGEDADDFGGGFGGGFGDDAAEDLAAEEVDESNDFAGGFGGGFGDDSADDSAEEEVADSNDFGGGFGGGFGDEGEEVEEGFGGGFGGGFGDDEVEEVESAAANLDEAPAPEPRAVELLTPTEVPGGPPEDGSVSAMIVGLIDALKFSWIDSLLRQLVIICGFLGAMLAARQRNHITIDIFGKMLKGRAFEVGQAITSAAAVVVCALLAVSGMDLVKLGIEFPQQVIPWITQWQFQLIFPIGWGLIGLHFLVRVFESVKRVMDNDFPQEPEEGDLPGEASAMQGGAS</sequence>
<keyword evidence="6 10" id="KW-1133">Transmembrane helix</keyword>
<keyword evidence="13" id="KW-1185">Reference proteome</keyword>
<dbReference type="GO" id="GO:0005886">
    <property type="term" value="C:plasma membrane"/>
    <property type="evidence" value="ECO:0007669"/>
    <property type="project" value="UniProtKB-SubCell"/>
</dbReference>
<dbReference type="PANTHER" id="PTHR35011">
    <property type="entry name" value="2,3-DIKETO-L-GULONATE TRAP TRANSPORTER SMALL PERMEASE PROTEIN YIAM"/>
    <property type="match status" value="1"/>
</dbReference>
<dbReference type="GO" id="GO:0022857">
    <property type="term" value="F:transmembrane transporter activity"/>
    <property type="evidence" value="ECO:0007669"/>
    <property type="project" value="TreeGrafter"/>
</dbReference>
<evidence type="ECO:0000256" key="7">
    <source>
        <dbReference type="ARBA" id="ARBA00023136"/>
    </source>
</evidence>
<dbReference type="PANTHER" id="PTHR35011:SF2">
    <property type="entry name" value="2,3-DIKETO-L-GULONATE TRAP TRANSPORTER SMALL PERMEASE PROTEIN YIAM"/>
    <property type="match status" value="1"/>
</dbReference>
<evidence type="ECO:0000256" key="9">
    <source>
        <dbReference type="SAM" id="MobiDB-lite"/>
    </source>
</evidence>
<feature type="transmembrane region" description="Helical" evidence="10">
    <location>
        <begin position="21"/>
        <end position="39"/>
    </location>
</feature>
<feature type="transmembrane region" description="Helical" evidence="10">
    <location>
        <begin position="309"/>
        <end position="328"/>
    </location>
</feature>
<evidence type="ECO:0000256" key="6">
    <source>
        <dbReference type="ARBA" id="ARBA00022989"/>
    </source>
</evidence>
<gene>
    <name evidence="12" type="ORF">DN745_10090</name>
</gene>
<feature type="compositionally biased region" description="Gly residues" evidence="9">
    <location>
        <begin position="139"/>
        <end position="148"/>
    </location>
</feature>
<evidence type="ECO:0000256" key="4">
    <source>
        <dbReference type="ARBA" id="ARBA00022519"/>
    </source>
</evidence>
<evidence type="ECO:0000256" key="3">
    <source>
        <dbReference type="ARBA" id="ARBA00022475"/>
    </source>
</evidence>
<dbReference type="Proteomes" id="UP000249799">
    <property type="component" value="Chromosome"/>
</dbReference>
<keyword evidence="7 10" id="KW-0472">Membrane</keyword>
<feature type="compositionally biased region" description="Acidic residues" evidence="9">
    <location>
        <begin position="342"/>
        <end position="351"/>
    </location>
</feature>
<protein>
    <recommendedName>
        <fullName evidence="11">Tripartite ATP-independent periplasmic transporters DctQ component domain-containing protein</fullName>
    </recommendedName>
</protein>
<evidence type="ECO:0000256" key="5">
    <source>
        <dbReference type="ARBA" id="ARBA00022692"/>
    </source>
</evidence>
<feature type="transmembrane region" description="Helical" evidence="10">
    <location>
        <begin position="229"/>
        <end position="247"/>
    </location>
</feature>
<evidence type="ECO:0000256" key="10">
    <source>
        <dbReference type="SAM" id="Phobius"/>
    </source>
</evidence>
<feature type="region of interest" description="Disordered" evidence="9">
    <location>
        <begin position="117"/>
        <end position="169"/>
    </location>
</feature>
<keyword evidence="3" id="KW-1003">Cell membrane</keyword>
<dbReference type="KEGG" id="bsed:DN745_10090"/>
<evidence type="ECO:0000313" key="12">
    <source>
        <dbReference type="EMBL" id="AWV89669.1"/>
    </source>
</evidence>
<comment type="similarity">
    <text evidence="8">Belongs to the TRAP transporter small permease family.</text>
</comment>
<dbReference type="InterPro" id="IPR007387">
    <property type="entry name" value="TRAP_DctQ"/>
</dbReference>
<dbReference type="OrthoDB" id="5418442at2"/>
<proteinExistence type="inferred from homology"/>
<evidence type="ECO:0000256" key="8">
    <source>
        <dbReference type="ARBA" id="ARBA00038436"/>
    </source>
</evidence>
<dbReference type="AlphaFoldDB" id="A0A2Z4FL27"/>
<feature type="compositionally biased region" description="Acidic residues" evidence="9">
    <location>
        <begin position="123"/>
        <end position="135"/>
    </location>
</feature>
<feature type="transmembrane region" description="Helical" evidence="10">
    <location>
        <begin position="268"/>
        <end position="289"/>
    </location>
</feature>
<keyword evidence="2" id="KW-0813">Transport</keyword>
<dbReference type="GO" id="GO:0015740">
    <property type="term" value="P:C4-dicarboxylate transport"/>
    <property type="evidence" value="ECO:0007669"/>
    <property type="project" value="TreeGrafter"/>
</dbReference>
<evidence type="ECO:0000256" key="1">
    <source>
        <dbReference type="ARBA" id="ARBA00004429"/>
    </source>
</evidence>
<reference evidence="12 13" key="1">
    <citation type="submission" date="2018-06" db="EMBL/GenBank/DDBJ databases">
        <title>Lujinxingia sediminis gen. nov. sp. nov., a new facultative anaerobic member of the class Deltaproteobacteria, and proposal of Lujinxingaceae fam. nov.</title>
        <authorList>
            <person name="Guo L.-Y."/>
            <person name="Li C.-M."/>
            <person name="Wang S."/>
            <person name="Du Z.-J."/>
        </authorList>
    </citation>
    <scope>NUCLEOTIDE SEQUENCE [LARGE SCALE GENOMIC DNA]</scope>
    <source>
        <strain evidence="12 13">FA350</strain>
    </source>
</reference>
<dbReference type="Pfam" id="PF04290">
    <property type="entry name" value="DctQ"/>
    <property type="match status" value="1"/>
</dbReference>
<dbReference type="EMBL" id="CP030032">
    <property type="protein sequence ID" value="AWV89669.1"/>
    <property type="molecule type" value="Genomic_DNA"/>
</dbReference>
<organism evidence="12 13">
    <name type="scientific">Bradymonas sediminis</name>
    <dbReference type="NCBI Taxonomy" id="1548548"/>
    <lineage>
        <taxon>Bacteria</taxon>
        <taxon>Deltaproteobacteria</taxon>
        <taxon>Bradymonadales</taxon>
        <taxon>Bradymonadaceae</taxon>
        <taxon>Bradymonas</taxon>
    </lineage>
</organism>
<keyword evidence="5 10" id="KW-0812">Transmembrane</keyword>
<comment type="subcellular location">
    <subcellularLocation>
        <location evidence="1">Cell inner membrane</location>
        <topology evidence="1">Multi-pass membrane protein</topology>
    </subcellularLocation>
</comment>
<evidence type="ECO:0000313" key="13">
    <source>
        <dbReference type="Proteomes" id="UP000249799"/>
    </source>
</evidence>
<feature type="region of interest" description="Disordered" evidence="9">
    <location>
        <begin position="342"/>
        <end position="363"/>
    </location>
</feature>
<name>A0A2Z4FL27_9DELT</name>
<dbReference type="InterPro" id="IPR055348">
    <property type="entry name" value="DctQ"/>
</dbReference>
<feature type="compositionally biased region" description="Gly residues" evidence="9">
    <location>
        <begin position="157"/>
        <end position="166"/>
    </location>
</feature>
<accession>A0A2Z4FL27</accession>